<dbReference type="EMBL" id="JACIFP010000001">
    <property type="protein sequence ID" value="MBB4134649.1"/>
    <property type="molecule type" value="Genomic_DNA"/>
</dbReference>
<evidence type="ECO:0000313" key="3">
    <source>
        <dbReference type="Proteomes" id="UP000551501"/>
    </source>
</evidence>
<dbReference type="AlphaFoldDB" id="A0A840F051"/>
<evidence type="ECO:0000313" key="2">
    <source>
        <dbReference type="EMBL" id="MBB4134649.1"/>
    </source>
</evidence>
<sequence>MLQRLQRQSRGSGADQPHGWRRPMKTDATRATLHQFIRDTLGRLEEDYDIDTIADDIYAAAGNWDPTRIDSDHYWRIVYCHQKLNPILKSPVAELHDRLDHAAGTARKVLDAALALNISPAVEHETDGSYTRVTWSRIDIDTRRGVRVLTHWSSDDPTPDTVIDLDGEFSDDYDDVTTLISALSAAQTLRIQLADLIP</sequence>
<feature type="compositionally biased region" description="Polar residues" evidence="1">
    <location>
        <begin position="1"/>
        <end position="11"/>
    </location>
</feature>
<organism evidence="2 3">
    <name type="scientific">Gordonia humi</name>
    <dbReference type="NCBI Taxonomy" id="686429"/>
    <lineage>
        <taxon>Bacteria</taxon>
        <taxon>Bacillati</taxon>
        <taxon>Actinomycetota</taxon>
        <taxon>Actinomycetes</taxon>
        <taxon>Mycobacteriales</taxon>
        <taxon>Gordoniaceae</taxon>
        <taxon>Gordonia</taxon>
    </lineage>
</organism>
<dbReference type="Proteomes" id="UP000551501">
    <property type="component" value="Unassembled WGS sequence"/>
</dbReference>
<feature type="region of interest" description="Disordered" evidence="1">
    <location>
        <begin position="1"/>
        <end position="25"/>
    </location>
</feature>
<gene>
    <name evidence="2" type="ORF">BKA16_001201</name>
</gene>
<name>A0A840F051_9ACTN</name>
<keyword evidence="3" id="KW-1185">Reference proteome</keyword>
<comment type="caution">
    <text evidence="2">The sequence shown here is derived from an EMBL/GenBank/DDBJ whole genome shotgun (WGS) entry which is preliminary data.</text>
</comment>
<accession>A0A840F051</accession>
<proteinExistence type="predicted"/>
<protein>
    <submittedName>
        <fullName evidence="2">Uncharacterized protein</fullName>
    </submittedName>
</protein>
<reference evidence="2 3" key="1">
    <citation type="submission" date="2020-08" db="EMBL/GenBank/DDBJ databases">
        <title>Sequencing the genomes of 1000 actinobacteria strains.</title>
        <authorList>
            <person name="Klenk H.-P."/>
        </authorList>
    </citation>
    <scope>NUCLEOTIDE SEQUENCE [LARGE SCALE GENOMIC DNA]</scope>
    <source>
        <strain evidence="2 3">DSM 45298</strain>
    </source>
</reference>
<evidence type="ECO:0000256" key="1">
    <source>
        <dbReference type="SAM" id="MobiDB-lite"/>
    </source>
</evidence>